<gene>
    <name evidence="3" type="ORF">Hs20B_09370</name>
</gene>
<evidence type="ECO:0000313" key="4">
    <source>
        <dbReference type="Proteomes" id="UP000475928"/>
    </source>
</evidence>
<evidence type="ECO:0000256" key="2">
    <source>
        <dbReference type="SAM" id="SignalP"/>
    </source>
</evidence>
<feature type="transmembrane region" description="Helical" evidence="1">
    <location>
        <begin position="98"/>
        <end position="119"/>
    </location>
</feature>
<feature type="signal peptide" evidence="2">
    <location>
        <begin position="1"/>
        <end position="24"/>
    </location>
</feature>
<dbReference type="RefSeq" id="WP_172356162.1">
    <property type="nucleotide sequence ID" value="NZ_BLLH01000004.1"/>
</dbReference>
<evidence type="ECO:0000313" key="3">
    <source>
        <dbReference type="EMBL" id="GFH40539.1"/>
    </source>
</evidence>
<feature type="chain" id="PRO_5025376589" evidence="2">
    <location>
        <begin position="25"/>
        <end position="127"/>
    </location>
</feature>
<keyword evidence="1" id="KW-0812">Transmembrane</keyword>
<accession>A0A6A0B558</accession>
<keyword evidence="4" id="KW-1185">Reference proteome</keyword>
<dbReference type="AlphaFoldDB" id="A0A6A0B558"/>
<keyword evidence="1" id="KW-0472">Membrane</keyword>
<feature type="transmembrane region" description="Helical" evidence="1">
    <location>
        <begin position="40"/>
        <end position="60"/>
    </location>
</feature>
<name>A0A6A0B558_9LACT</name>
<feature type="transmembrane region" description="Helical" evidence="1">
    <location>
        <begin position="67"/>
        <end position="86"/>
    </location>
</feature>
<comment type="caution">
    <text evidence="3">The sequence shown here is derived from an EMBL/GenBank/DDBJ whole genome shotgun (WGS) entry which is preliminary data.</text>
</comment>
<keyword evidence="1" id="KW-1133">Transmembrane helix</keyword>
<sequence length="127" mass="14581">MKKIPILLLILYLLSLFLPAGVQADGENFTLRAHPYFEIISAHKLIYTILFITLLAVVVVSKRYTQYAVTASIVFITNFIWVTLKPVEFDFIRYGSRYGFYVTFIIGLAFSISVFVINLRMARETTT</sequence>
<protein>
    <submittedName>
        <fullName evidence="3">Uncharacterized protein</fullName>
    </submittedName>
</protein>
<dbReference type="EMBL" id="BLLH01000004">
    <property type="protein sequence ID" value="GFH40539.1"/>
    <property type="molecule type" value="Genomic_DNA"/>
</dbReference>
<organism evidence="3 4">
    <name type="scientific">Pseudolactococcus insecticola</name>
    <dbReference type="NCBI Taxonomy" id="2709158"/>
    <lineage>
        <taxon>Bacteria</taxon>
        <taxon>Bacillati</taxon>
        <taxon>Bacillota</taxon>
        <taxon>Bacilli</taxon>
        <taxon>Lactobacillales</taxon>
        <taxon>Streptococcaceae</taxon>
        <taxon>Pseudolactococcus</taxon>
    </lineage>
</organism>
<reference evidence="3 4" key="1">
    <citation type="submission" date="2020-02" db="EMBL/GenBank/DDBJ databases">
        <title>Draft genome sequence of Lactococcus sp. Hs20B0-1.</title>
        <authorList>
            <person name="Noda S."/>
            <person name="Yuki M."/>
            <person name="Ohkuma M."/>
        </authorList>
    </citation>
    <scope>NUCLEOTIDE SEQUENCE [LARGE SCALE GENOMIC DNA]</scope>
    <source>
        <strain evidence="3 4">Hs20B0-1</strain>
    </source>
</reference>
<dbReference type="Proteomes" id="UP000475928">
    <property type="component" value="Unassembled WGS sequence"/>
</dbReference>
<proteinExistence type="predicted"/>
<evidence type="ECO:0000256" key="1">
    <source>
        <dbReference type="SAM" id="Phobius"/>
    </source>
</evidence>
<keyword evidence="2" id="KW-0732">Signal</keyword>